<dbReference type="CDD" id="cd11378">
    <property type="entry name" value="DUF296"/>
    <property type="match status" value="1"/>
</dbReference>
<sequence>MEFICNATLQPTSNGGGTVTYEGLLEIISLTGSFLRSESNGSKGPSGLSVSLAGSDGRVLGGGVAGMLMAATPGAGNRESPSFKVMPSSDSSGENGDSPFHHEPGPYSNAGQPMHELAVDSQYANGQSIGVS</sequence>
<organism evidence="7 8">
    <name type="scientific">Datura stramonium</name>
    <name type="common">Jimsonweed</name>
    <name type="synonym">Common thornapple</name>
    <dbReference type="NCBI Taxonomy" id="4076"/>
    <lineage>
        <taxon>Eukaryota</taxon>
        <taxon>Viridiplantae</taxon>
        <taxon>Streptophyta</taxon>
        <taxon>Embryophyta</taxon>
        <taxon>Tracheophyta</taxon>
        <taxon>Spermatophyta</taxon>
        <taxon>Magnoliopsida</taxon>
        <taxon>eudicotyledons</taxon>
        <taxon>Gunneridae</taxon>
        <taxon>Pentapetalae</taxon>
        <taxon>asterids</taxon>
        <taxon>lamiids</taxon>
        <taxon>Solanales</taxon>
        <taxon>Solanaceae</taxon>
        <taxon>Solanoideae</taxon>
        <taxon>Datureae</taxon>
        <taxon>Datura</taxon>
    </lineage>
</organism>
<keyword evidence="4" id="KW-0539">Nucleus</keyword>
<feature type="domain" description="PPC" evidence="6">
    <location>
        <begin position="1"/>
        <end position="103"/>
    </location>
</feature>
<dbReference type="PROSITE" id="PS51742">
    <property type="entry name" value="PPC"/>
    <property type="match status" value="1"/>
</dbReference>
<keyword evidence="2 4" id="KW-0238">DNA-binding</keyword>
<dbReference type="Gene3D" id="3.30.1330.80">
    <property type="entry name" value="Hypothetical protein, similar to alpha- acetolactate decarboxylase, domain 2"/>
    <property type="match status" value="1"/>
</dbReference>
<evidence type="ECO:0000313" key="7">
    <source>
        <dbReference type="EMBL" id="MCD7448145.1"/>
    </source>
</evidence>
<comment type="domain">
    <text evidence="4">The PPC domain mediates interactions between AHL proteins.</text>
</comment>
<dbReference type="PANTHER" id="PTHR31500:SF91">
    <property type="entry name" value="AT-HOOK MOTIF NUCLEAR-LOCALIZED PROTEIN"/>
    <property type="match status" value="1"/>
</dbReference>
<protein>
    <recommendedName>
        <fullName evidence="4">AT-hook motif nuclear-localized protein</fullName>
    </recommendedName>
</protein>
<dbReference type="InterPro" id="IPR005175">
    <property type="entry name" value="PPC_dom"/>
</dbReference>
<comment type="subcellular location">
    <subcellularLocation>
        <location evidence="4">Nucleus</location>
    </subcellularLocation>
</comment>
<comment type="function">
    <text evidence="4">Transcription factor that specifically binds AT-rich DNA sequences related to the nuclear matrix attachment regions (MARs).</text>
</comment>
<evidence type="ECO:0000256" key="2">
    <source>
        <dbReference type="ARBA" id="ARBA00023125"/>
    </source>
</evidence>
<gene>
    <name evidence="7" type="ORF">HAX54_038701</name>
</gene>
<keyword evidence="8" id="KW-1185">Reference proteome</keyword>
<dbReference type="SUPFAM" id="SSF117856">
    <property type="entry name" value="AF0104/ALDC/Ptd012-like"/>
    <property type="match status" value="1"/>
</dbReference>
<evidence type="ECO:0000256" key="1">
    <source>
        <dbReference type="ARBA" id="ARBA00023015"/>
    </source>
</evidence>
<evidence type="ECO:0000256" key="5">
    <source>
        <dbReference type="SAM" id="MobiDB-lite"/>
    </source>
</evidence>
<name>A0ABS8RQ22_DATST</name>
<dbReference type="InterPro" id="IPR039605">
    <property type="entry name" value="AHL"/>
</dbReference>
<keyword evidence="1 4" id="KW-0805">Transcription regulation</keyword>
<keyword evidence="3 4" id="KW-0804">Transcription</keyword>
<dbReference type="Proteomes" id="UP000823775">
    <property type="component" value="Unassembled WGS sequence"/>
</dbReference>
<feature type="region of interest" description="Disordered" evidence="5">
    <location>
        <begin position="71"/>
        <end position="132"/>
    </location>
</feature>
<evidence type="ECO:0000259" key="6">
    <source>
        <dbReference type="PROSITE" id="PS51742"/>
    </source>
</evidence>
<feature type="compositionally biased region" description="Polar residues" evidence="5">
    <location>
        <begin position="122"/>
        <end position="132"/>
    </location>
</feature>
<proteinExistence type="predicted"/>
<comment type="caution">
    <text evidence="7">The sequence shown here is derived from an EMBL/GenBank/DDBJ whole genome shotgun (WGS) entry which is preliminary data.</text>
</comment>
<evidence type="ECO:0000256" key="3">
    <source>
        <dbReference type="ARBA" id="ARBA00023163"/>
    </source>
</evidence>
<evidence type="ECO:0000313" key="8">
    <source>
        <dbReference type="Proteomes" id="UP000823775"/>
    </source>
</evidence>
<dbReference type="PANTHER" id="PTHR31500">
    <property type="entry name" value="AT-HOOK MOTIF NUCLEAR-LOCALIZED PROTEIN 9"/>
    <property type="match status" value="1"/>
</dbReference>
<accession>A0ABS8RQ22</accession>
<evidence type="ECO:0000256" key="4">
    <source>
        <dbReference type="RuleBase" id="RU367031"/>
    </source>
</evidence>
<reference evidence="7 8" key="1">
    <citation type="journal article" date="2021" name="BMC Genomics">
        <title>Datura genome reveals duplications of psychoactive alkaloid biosynthetic genes and high mutation rate following tissue culture.</title>
        <authorList>
            <person name="Rajewski A."/>
            <person name="Carter-House D."/>
            <person name="Stajich J."/>
            <person name="Litt A."/>
        </authorList>
    </citation>
    <scope>NUCLEOTIDE SEQUENCE [LARGE SCALE GENOMIC DNA]</scope>
    <source>
        <strain evidence="7">AR-01</strain>
    </source>
</reference>
<dbReference type="EMBL" id="JACEIK010000053">
    <property type="protein sequence ID" value="MCD7448145.1"/>
    <property type="molecule type" value="Genomic_DNA"/>
</dbReference>
<dbReference type="Pfam" id="PF03479">
    <property type="entry name" value="PCC"/>
    <property type="match status" value="1"/>
</dbReference>